<sequence length="58" mass="7231">MDKMEELFQKYKQRIEFFDNWEGFSDLPDEIRMLIVAGYRETKDTMKKLEEEYPDFKK</sequence>
<reference evidence="1 2" key="1">
    <citation type="submission" date="2020-12" db="EMBL/GenBank/DDBJ databases">
        <title>YIM B01967 draft genome.</title>
        <authorList>
            <person name="Yan X."/>
        </authorList>
    </citation>
    <scope>NUCLEOTIDE SEQUENCE [LARGE SCALE GENOMIC DNA]</scope>
    <source>
        <strain evidence="1 2">YIM B01967</strain>
    </source>
</reference>
<name>A0ABS1H6F8_9BACL</name>
<protein>
    <submittedName>
        <fullName evidence="1">Uncharacterized protein</fullName>
    </submittedName>
</protein>
<organism evidence="1 2">
    <name type="scientific">Viridibacillus soli</name>
    <dbReference type="NCBI Taxonomy" id="2798301"/>
    <lineage>
        <taxon>Bacteria</taxon>
        <taxon>Bacillati</taxon>
        <taxon>Bacillota</taxon>
        <taxon>Bacilli</taxon>
        <taxon>Bacillales</taxon>
        <taxon>Caryophanaceae</taxon>
        <taxon>Viridibacillus</taxon>
    </lineage>
</organism>
<proteinExistence type="predicted"/>
<keyword evidence="2" id="KW-1185">Reference proteome</keyword>
<comment type="caution">
    <text evidence="1">The sequence shown here is derived from an EMBL/GenBank/DDBJ whole genome shotgun (WGS) entry which is preliminary data.</text>
</comment>
<accession>A0ABS1H6F8</accession>
<evidence type="ECO:0000313" key="2">
    <source>
        <dbReference type="Proteomes" id="UP000618943"/>
    </source>
</evidence>
<evidence type="ECO:0000313" key="1">
    <source>
        <dbReference type="EMBL" id="MBK3495007.1"/>
    </source>
</evidence>
<dbReference type="EMBL" id="JAEOAH010000008">
    <property type="protein sequence ID" value="MBK3495007.1"/>
    <property type="molecule type" value="Genomic_DNA"/>
</dbReference>
<dbReference type="Proteomes" id="UP000618943">
    <property type="component" value="Unassembled WGS sequence"/>
</dbReference>
<dbReference type="RefSeq" id="WP_200748785.1">
    <property type="nucleotide sequence ID" value="NZ_JAEOAH010000008.1"/>
</dbReference>
<gene>
    <name evidence="1" type="ORF">JFL43_09065</name>
</gene>